<dbReference type="Proteomes" id="UP001501508">
    <property type="component" value="Unassembled WGS sequence"/>
</dbReference>
<evidence type="ECO:0000313" key="2">
    <source>
        <dbReference type="EMBL" id="GAA4444529.1"/>
    </source>
</evidence>
<gene>
    <name evidence="2" type="ORF">GCM10023091_34840</name>
</gene>
<dbReference type="Gene3D" id="3.40.50.720">
    <property type="entry name" value="NAD(P)-binding Rossmann-like Domain"/>
    <property type="match status" value="1"/>
</dbReference>
<proteinExistence type="inferred from homology"/>
<dbReference type="PANTHER" id="PTHR42760">
    <property type="entry name" value="SHORT-CHAIN DEHYDROGENASES/REDUCTASES FAMILY MEMBER"/>
    <property type="match status" value="1"/>
</dbReference>
<reference evidence="3" key="1">
    <citation type="journal article" date="2019" name="Int. J. Syst. Evol. Microbiol.">
        <title>The Global Catalogue of Microorganisms (GCM) 10K type strain sequencing project: providing services to taxonomists for standard genome sequencing and annotation.</title>
        <authorList>
            <consortium name="The Broad Institute Genomics Platform"/>
            <consortium name="The Broad Institute Genome Sequencing Center for Infectious Disease"/>
            <person name="Wu L."/>
            <person name="Ma J."/>
        </authorList>
    </citation>
    <scope>NUCLEOTIDE SEQUENCE [LARGE SCALE GENOMIC DNA]</scope>
    <source>
        <strain evidence="3">JCM 31920</strain>
    </source>
</reference>
<dbReference type="InterPro" id="IPR002347">
    <property type="entry name" value="SDR_fam"/>
</dbReference>
<dbReference type="InterPro" id="IPR036291">
    <property type="entry name" value="NAD(P)-bd_dom_sf"/>
</dbReference>
<protein>
    <submittedName>
        <fullName evidence="2">SDR family oxidoreductase</fullName>
    </submittedName>
</protein>
<accession>A0ABP8M782</accession>
<keyword evidence="3" id="KW-1185">Reference proteome</keyword>
<evidence type="ECO:0000256" key="1">
    <source>
        <dbReference type="ARBA" id="ARBA00006484"/>
    </source>
</evidence>
<comment type="similarity">
    <text evidence="1">Belongs to the short-chain dehydrogenases/reductases (SDR) family.</text>
</comment>
<dbReference type="SUPFAM" id="SSF51735">
    <property type="entry name" value="NAD(P)-binding Rossmann-fold domains"/>
    <property type="match status" value="1"/>
</dbReference>
<dbReference type="PRINTS" id="PR00080">
    <property type="entry name" value="SDRFAMILY"/>
</dbReference>
<dbReference type="Pfam" id="PF13561">
    <property type="entry name" value="adh_short_C2"/>
    <property type="match status" value="1"/>
</dbReference>
<name>A0ABP8M782_9BACT</name>
<sequence>MKNIHELFDLTGKTVIVTGGTGLFGAPISRALAAAGAEVIIASRDGSKCREFAGELVREGFSASGWALDLSDESSIQQFVANIIRHSGKIDILINNAVSREGFRNLEDMEAADWEASQKINSTGLMLITKAAVTHMRERGSGNIINISSIQGAVGPNFPVYGETGMTSPVNYSYDKWGMVGFTKWLANFYGKYNIRANCISPGGYGPGVDQMTGKEEFVANYKRLTPLGRFAVDKDIQGPIVFLASEASSYITGHNLLVDGGWTSW</sequence>
<organism evidence="2 3">
    <name type="scientific">Ravibacter arvi</name>
    <dbReference type="NCBI Taxonomy" id="2051041"/>
    <lineage>
        <taxon>Bacteria</taxon>
        <taxon>Pseudomonadati</taxon>
        <taxon>Bacteroidota</taxon>
        <taxon>Cytophagia</taxon>
        <taxon>Cytophagales</taxon>
        <taxon>Spirosomataceae</taxon>
        <taxon>Ravibacter</taxon>
    </lineage>
</organism>
<dbReference type="RefSeq" id="WP_345031550.1">
    <property type="nucleotide sequence ID" value="NZ_BAABEY010000032.1"/>
</dbReference>
<evidence type="ECO:0000313" key="3">
    <source>
        <dbReference type="Proteomes" id="UP001501508"/>
    </source>
</evidence>
<dbReference type="PRINTS" id="PR00081">
    <property type="entry name" value="GDHRDH"/>
</dbReference>
<dbReference type="EMBL" id="BAABEY010000032">
    <property type="protein sequence ID" value="GAA4444529.1"/>
    <property type="molecule type" value="Genomic_DNA"/>
</dbReference>
<dbReference type="PANTHER" id="PTHR42760:SF40">
    <property type="entry name" value="3-OXOACYL-[ACYL-CARRIER-PROTEIN] REDUCTASE, CHLOROPLASTIC"/>
    <property type="match status" value="1"/>
</dbReference>
<comment type="caution">
    <text evidence="2">The sequence shown here is derived from an EMBL/GenBank/DDBJ whole genome shotgun (WGS) entry which is preliminary data.</text>
</comment>